<comment type="caution">
    <text evidence="2">The sequence shown here is derived from an EMBL/GenBank/DDBJ whole genome shotgun (WGS) entry which is preliminary data.</text>
</comment>
<feature type="domain" description="AB hydrolase-1" evidence="1">
    <location>
        <begin position="34"/>
        <end position="349"/>
    </location>
</feature>
<evidence type="ECO:0000259" key="1">
    <source>
        <dbReference type="Pfam" id="PF12697"/>
    </source>
</evidence>
<accession>A0ABR3FCU8</accession>
<gene>
    <name evidence="2" type="ORF">V5O48_008832</name>
</gene>
<dbReference type="InterPro" id="IPR029058">
    <property type="entry name" value="AB_hydrolase_fold"/>
</dbReference>
<dbReference type="InterPro" id="IPR000073">
    <property type="entry name" value="AB_hydrolase_1"/>
</dbReference>
<dbReference type="Proteomes" id="UP001465976">
    <property type="component" value="Unassembled WGS sequence"/>
</dbReference>
<name>A0ABR3FCU8_9AGAR</name>
<proteinExistence type="predicted"/>
<dbReference type="SUPFAM" id="SSF53474">
    <property type="entry name" value="alpha/beta-Hydrolases"/>
    <property type="match status" value="1"/>
</dbReference>
<evidence type="ECO:0000313" key="3">
    <source>
        <dbReference type="Proteomes" id="UP001465976"/>
    </source>
</evidence>
<protein>
    <recommendedName>
        <fullName evidence="1">AB hydrolase-1 domain-containing protein</fullName>
    </recommendedName>
</protein>
<evidence type="ECO:0000313" key="2">
    <source>
        <dbReference type="EMBL" id="KAL0573129.1"/>
    </source>
</evidence>
<dbReference type="EMBL" id="JBAHYK010000540">
    <property type="protein sequence ID" value="KAL0573129.1"/>
    <property type="molecule type" value="Genomic_DNA"/>
</dbReference>
<dbReference type="Pfam" id="PF12697">
    <property type="entry name" value="Abhydrolase_6"/>
    <property type="match status" value="1"/>
</dbReference>
<keyword evidence="3" id="KW-1185">Reference proteome</keyword>
<sequence>MPLSARTYTIIDDIKVFFTDTGAPPDSDDYTTLITIHGFGFSGACFESIQSQAHAYNLRVVALNRRGYHGSTPFSDQEIDAVRGPAESDARKFFERLGLHLSLFLEKFVREEKVPPVLGRGKGGIAVMGWSLGGLFANALFANPDAMSEERYELLEGCIKDLVLYDPGNSLGLPIPSTLNLRNLFIPQISGDGSDPGKGFDQFIAWVTSRLEYTTQDGIPTIESIEKTGALPKTEQNLADSLSRSEIERLTDAKAAIRSDMPVPVWQGILNENTQKVLFDEAVAAKFFPKLSITYLYAPHSVWLTVLAYGEAKKQYQQHIKQKTAIRPIQFIKVEGADHFVHYNDPQNFLKTLVEALAQSTLR</sequence>
<reference evidence="2 3" key="1">
    <citation type="submission" date="2024-02" db="EMBL/GenBank/DDBJ databases">
        <title>A draft genome for the cacao thread blight pathogen Marasmius crinis-equi.</title>
        <authorList>
            <person name="Cohen S.P."/>
            <person name="Baruah I.K."/>
            <person name="Amoako-Attah I."/>
            <person name="Bukari Y."/>
            <person name="Meinhardt L.W."/>
            <person name="Bailey B.A."/>
        </authorList>
    </citation>
    <scope>NUCLEOTIDE SEQUENCE [LARGE SCALE GENOMIC DNA]</scope>
    <source>
        <strain evidence="2 3">GH-76</strain>
    </source>
</reference>
<dbReference type="Gene3D" id="3.40.50.1820">
    <property type="entry name" value="alpha/beta hydrolase"/>
    <property type="match status" value="1"/>
</dbReference>
<organism evidence="2 3">
    <name type="scientific">Marasmius crinis-equi</name>
    <dbReference type="NCBI Taxonomy" id="585013"/>
    <lineage>
        <taxon>Eukaryota</taxon>
        <taxon>Fungi</taxon>
        <taxon>Dikarya</taxon>
        <taxon>Basidiomycota</taxon>
        <taxon>Agaricomycotina</taxon>
        <taxon>Agaricomycetes</taxon>
        <taxon>Agaricomycetidae</taxon>
        <taxon>Agaricales</taxon>
        <taxon>Marasmiineae</taxon>
        <taxon>Marasmiaceae</taxon>
        <taxon>Marasmius</taxon>
    </lineage>
</organism>